<sequence>MVTLSATGQVQNSMATPAYTIKNPEQVVNAFTKTEEAEAAETLKFWQQEQISELKSFLKGYDMTSISSDDLKKVGGELYDKGIIDSRAYWLFVVGNGAFDANGLPTETHVKFNAVALFNEQLEGYIDFFKSNPYVAHQEGASDFMRGLVAANHALAALAYFANSSNDDLSIDERA</sequence>
<name>A0A1V2JIC5_PSEAZ</name>
<dbReference type="RefSeq" id="WP_071495771.1">
    <property type="nucleotide sequence ID" value="NZ_MNPV01000004.1"/>
</dbReference>
<gene>
    <name evidence="1" type="ORF">BLL37_16535</name>
</gene>
<protein>
    <submittedName>
        <fullName evidence="1">Uncharacterized protein</fullName>
    </submittedName>
</protein>
<dbReference type="Proteomes" id="UP000188559">
    <property type="component" value="Unassembled WGS sequence"/>
</dbReference>
<organism evidence="1 2">
    <name type="scientific">Pseudomonas azotoformans</name>
    <dbReference type="NCBI Taxonomy" id="47878"/>
    <lineage>
        <taxon>Bacteria</taxon>
        <taxon>Pseudomonadati</taxon>
        <taxon>Pseudomonadota</taxon>
        <taxon>Gammaproteobacteria</taxon>
        <taxon>Pseudomonadales</taxon>
        <taxon>Pseudomonadaceae</taxon>
        <taxon>Pseudomonas</taxon>
    </lineage>
</organism>
<dbReference type="EMBL" id="MNPV01000004">
    <property type="protein sequence ID" value="ONH44925.1"/>
    <property type="molecule type" value="Genomic_DNA"/>
</dbReference>
<accession>A0A1V2JIC5</accession>
<evidence type="ECO:0000313" key="2">
    <source>
        <dbReference type="Proteomes" id="UP000188559"/>
    </source>
</evidence>
<comment type="caution">
    <text evidence="1">The sequence shown here is derived from an EMBL/GenBank/DDBJ whole genome shotgun (WGS) entry which is preliminary data.</text>
</comment>
<evidence type="ECO:0000313" key="1">
    <source>
        <dbReference type="EMBL" id="ONH44925.1"/>
    </source>
</evidence>
<keyword evidence="2" id="KW-1185">Reference proteome</keyword>
<dbReference type="AlphaFoldDB" id="A0A1V2JIC5"/>
<reference evidence="1 2" key="1">
    <citation type="submission" date="2016-10" db="EMBL/GenBank/DDBJ databases">
        <title>Pseudomonas lactis sp. nov. and Pseudomonas paralactis sp. nov., isolated from bovine raw milk.</title>
        <authorList>
            <person name="Von Neubeck M."/>
            <person name="Huptas C."/>
            <person name="Glueck C."/>
            <person name="Krewinkel M."/>
            <person name="Stoeckel M."/>
            <person name="Stressler T."/>
            <person name="Fischer L."/>
            <person name="Hinrichs J."/>
            <person name="Scherer S."/>
            <person name="Wenning M."/>
        </authorList>
    </citation>
    <scope>NUCLEOTIDE SEQUENCE [LARGE SCALE GENOMIC DNA]</scope>
    <source>
        <strain evidence="1 2">DSM 18862</strain>
    </source>
</reference>
<proteinExistence type="predicted"/>